<evidence type="ECO:0008006" key="6">
    <source>
        <dbReference type="Google" id="ProtNLM"/>
    </source>
</evidence>
<sequence>MDMLKFAQDFERVIQKRRDTVGSYDEPDNSGEQNGFTVVLDNKNTEQAQYQDAPLFAGQTLAVKTSEQDTTVQQPAAMGIGAKNLQKASSLKKQKPIPEQIRRMRNLYQYGNGTFKQICKNFYVQGKFMESYEDNEPWNGSLNSYFILTYHSLSLAELRGYFTWRTELRKGNYQDHCGGFVRIYLDELINGIGAASAEESLRKMQEFEKVFPGAGFGRYENRNLRENLHQRMLGFAVLNNIPPEVARKYIDGRLLERDAGIEILHNPEKFGDQEVFNALCTFGGKKISESKLIRQQGAEAIRLFAAVWRLASAQYRKNGKTLFYLCFGDRKELRWYPLEYTLYYNPKKQKETIYELNPSRSYRFTQGEWYISTYQSYYFNKQILADFLHETDRRLRLYLKAGHSLKERQEAAWVVPYIESVIEEDRQAKIEAARPKITIDFAGLDKIRQDALETQGSLLTEEDAQGAPAKSAESAERYTEAASAVRTQASVKAGMESSAAIPSGSVNSSGKSVPLDNAPVLPSMTSVPLDDRQARLLRMLLRGEPVQALIAAQHGLPHVIADSINEALFDYIGDNAVDCDGETFTLVEDYRDEIAKIVGEETT</sequence>
<comment type="caution">
    <text evidence="4">The sequence shown here is derived from an EMBL/GenBank/DDBJ whole genome shotgun (WGS) entry which is preliminary data.</text>
</comment>
<feature type="domain" description="TerB-C" evidence="3">
    <location>
        <begin position="423"/>
        <end position="594"/>
    </location>
</feature>
<proteinExistence type="predicted"/>
<dbReference type="RefSeq" id="WP_016518683.1">
    <property type="nucleotide sequence ID" value="NZ_KE332512.1"/>
</dbReference>
<dbReference type="EMBL" id="ATFC01000008">
    <property type="protein sequence ID" value="EPF46680.1"/>
    <property type="molecule type" value="Genomic_DNA"/>
</dbReference>
<feature type="domain" description="TerB N-terminal" evidence="2">
    <location>
        <begin position="93"/>
        <end position="310"/>
    </location>
</feature>
<dbReference type="InterPro" id="IPR028932">
    <property type="entry name" value="TerB-C"/>
</dbReference>
<dbReference type="Pfam" id="PF15615">
    <property type="entry name" value="TerB_C"/>
    <property type="match status" value="1"/>
</dbReference>
<dbReference type="PATRIC" id="fig|1125702.3.peg.1301"/>
<evidence type="ECO:0000259" key="2">
    <source>
        <dbReference type="Pfam" id="PF13208"/>
    </source>
</evidence>
<protein>
    <recommendedName>
        <fullName evidence="6">TerB-C domain-containing protein</fullName>
    </recommendedName>
</protein>
<organism evidence="4 5">
    <name type="scientific">Treponema vincentii F0403</name>
    <dbReference type="NCBI Taxonomy" id="1125702"/>
    <lineage>
        <taxon>Bacteria</taxon>
        <taxon>Pseudomonadati</taxon>
        <taxon>Spirochaetota</taxon>
        <taxon>Spirochaetia</taxon>
        <taxon>Spirochaetales</taxon>
        <taxon>Treponemataceae</taxon>
        <taxon>Treponema</taxon>
    </lineage>
</organism>
<dbReference type="InterPro" id="IPR025266">
    <property type="entry name" value="TerB_N"/>
</dbReference>
<dbReference type="GeneID" id="301461423"/>
<dbReference type="HOGENOM" id="CLU_025050_0_0_12"/>
<evidence type="ECO:0000256" key="1">
    <source>
        <dbReference type="SAM" id="MobiDB-lite"/>
    </source>
</evidence>
<name>S3LAD9_9SPIR</name>
<dbReference type="Proteomes" id="UP000014605">
    <property type="component" value="Unassembled WGS sequence"/>
</dbReference>
<evidence type="ECO:0000259" key="3">
    <source>
        <dbReference type="Pfam" id="PF15615"/>
    </source>
</evidence>
<dbReference type="Pfam" id="PF13208">
    <property type="entry name" value="TerB_N"/>
    <property type="match status" value="1"/>
</dbReference>
<feature type="region of interest" description="Disordered" evidence="1">
    <location>
        <begin position="458"/>
        <end position="479"/>
    </location>
</feature>
<keyword evidence="5" id="KW-1185">Reference proteome</keyword>
<evidence type="ECO:0000313" key="4">
    <source>
        <dbReference type="EMBL" id="EPF46680.1"/>
    </source>
</evidence>
<reference evidence="4 5" key="1">
    <citation type="submission" date="2013-04" db="EMBL/GenBank/DDBJ databases">
        <title>The Genome Sequence of Treponema vincentii F0403.</title>
        <authorList>
            <consortium name="The Broad Institute Genomics Platform"/>
            <person name="Earl A."/>
            <person name="Ward D."/>
            <person name="Feldgarden M."/>
            <person name="Gevers D."/>
            <person name="Leonetti C."/>
            <person name="Izard J."/>
            <person name="Walker B."/>
            <person name="Young S."/>
            <person name="Zeng Q."/>
            <person name="Gargeya S."/>
            <person name="Fitzgerald M."/>
            <person name="Haas B."/>
            <person name="Abouelleil A."/>
            <person name="Allen A.W."/>
            <person name="Alvarado L."/>
            <person name="Arachchi H.M."/>
            <person name="Berlin A.M."/>
            <person name="Chapman S.B."/>
            <person name="Gainer-Dewar J."/>
            <person name="Goldberg J."/>
            <person name="Griggs A."/>
            <person name="Gujja S."/>
            <person name="Hansen M."/>
            <person name="Howarth C."/>
            <person name="Imamovic A."/>
            <person name="Ireland A."/>
            <person name="Larimer J."/>
            <person name="McCowan C."/>
            <person name="Murphy C."/>
            <person name="Pearson M."/>
            <person name="Poon T.W."/>
            <person name="Priest M."/>
            <person name="Roberts A."/>
            <person name="Saif S."/>
            <person name="Shea T."/>
            <person name="Sisk P."/>
            <person name="Sykes S."/>
            <person name="Wortman J."/>
            <person name="Nusbaum C."/>
            <person name="Birren B."/>
        </authorList>
    </citation>
    <scope>NUCLEOTIDE SEQUENCE [LARGE SCALE GENOMIC DNA]</scope>
    <source>
        <strain evidence="4 5">F0403</strain>
    </source>
</reference>
<accession>S3LAD9</accession>
<gene>
    <name evidence="4" type="ORF">HMPREF1222_01256</name>
</gene>
<evidence type="ECO:0000313" key="5">
    <source>
        <dbReference type="Proteomes" id="UP000014605"/>
    </source>
</evidence>
<dbReference type="AlphaFoldDB" id="S3LAD9"/>